<feature type="region of interest" description="Disordered" evidence="1">
    <location>
        <begin position="310"/>
        <end position="329"/>
    </location>
</feature>
<dbReference type="Pfam" id="PF04146">
    <property type="entry name" value="YTH"/>
    <property type="match status" value="1"/>
</dbReference>
<feature type="compositionally biased region" description="Basic and acidic residues" evidence="1">
    <location>
        <begin position="1"/>
        <end position="16"/>
    </location>
</feature>
<dbReference type="STRING" id="1344416.A0A139AZG3"/>
<dbReference type="Gene3D" id="3.10.590.10">
    <property type="entry name" value="ph1033 like domains"/>
    <property type="match status" value="1"/>
</dbReference>
<dbReference type="InterPro" id="IPR045168">
    <property type="entry name" value="YTH_prot"/>
</dbReference>
<organism evidence="3 4">
    <name type="scientific">Gonapodya prolifera (strain JEL478)</name>
    <name type="common">Monoblepharis prolifera</name>
    <dbReference type="NCBI Taxonomy" id="1344416"/>
    <lineage>
        <taxon>Eukaryota</taxon>
        <taxon>Fungi</taxon>
        <taxon>Fungi incertae sedis</taxon>
        <taxon>Chytridiomycota</taxon>
        <taxon>Chytridiomycota incertae sedis</taxon>
        <taxon>Monoblepharidomycetes</taxon>
        <taxon>Monoblepharidales</taxon>
        <taxon>Gonapodyaceae</taxon>
        <taxon>Gonapodya</taxon>
    </lineage>
</organism>
<evidence type="ECO:0000313" key="4">
    <source>
        <dbReference type="Proteomes" id="UP000070544"/>
    </source>
</evidence>
<sequence length="342" mass="38999">MSVTEVKDRNRFRVEAQDASSRSFAQPPMSAHMSYAAEGLPAVRSVDIHSDGPVGSVHHGRGTKRLREADARATYENNDNSEPTLNNRRNDVVLTGSRTKYFVLRSNNYDNLDISREKNVWATLNRNAAVLGRAFEQSRKVVLFFSVNESRHFQGYAEMTTNIGGAIDIETPWARMSNLCPNFGVRWLKIEELNFDVVSQLKNPLNENKPIRSSRDGQELTEEIAGILIDAFEKQGVPPGTSRRLHHPTEQRERRPTRPEFHDRRNMRSPRSHGRMDGSSGSRSYPRESFRDSGRYPPQYAGWDRTMQEYYPVDPYPSGSPYGFTGYGAPYPPYPAYPSRYS</sequence>
<dbReference type="GO" id="GO:1990247">
    <property type="term" value="F:N6-methyladenosine-containing RNA reader activity"/>
    <property type="evidence" value="ECO:0007669"/>
    <property type="project" value="TreeGrafter"/>
</dbReference>
<dbReference type="EMBL" id="KQ965731">
    <property type="protein sequence ID" value="KXS22107.1"/>
    <property type="molecule type" value="Genomic_DNA"/>
</dbReference>
<dbReference type="PROSITE" id="PS50882">
    <property type="entry name" value="YTH"/>
    <property type="match status" value="1"/>
</dbReference>
<dbReference type="PANTHER" id="PTHR12357:SF3">
    <property type="entry name" value="YTH DOMAIN-CONTAINING PROTEIN 1"/>
    <property type="match status" value="1"/>
</dbReference>
<evidence type="ECO:0000256" key="1">
    <source>
        <dbReference type="SAM" id="MobiDB-lite"/>
    </source>
</evidence>
<proteinExistence type="predicted"/>
<dbReference type="InterPro" id="IPR007275">
    <property type="entry name" value="YTH_domain"/>
</dbReference>
<evidence type="ECO:0000313" key="3">
    <source>
        <dbReference type="EMBL" id="KXS22107.1"/>
    </source>
</evidence>
<gene>
    <name evidence="3" type="ORF">M427DRAFT_164781</name>
</gene>
<accession>A0A139AZG3</accession>
<dbReference type="GO" id="GO:0048024">
    <property type="term" value="P:regulation of mRNA splicing, via spliceosome"/>
    <property type="evidence" value="ECO:0007669"/>
    <property type="project" value="TreeGrafter"/>
</dbReference>
<name>A0A139AZG3_GONPJ</name>
<feature type="region of interest" description="Disordered" evidence="1">
    <location>
        <begin position="1"/>
        <end position="27"/>
    </location>
</feature>
<reference evidence="3 4" key="1">
    <citation type="journal article" date="2015" name="Genome Biol. Evol.">
        <title>Phylogenomic analyses indicate that early fungi evolved digesting cell walls of algal ancestors of land plants.</title>
        <authorList>
            <person name="Chang Y."/>
            <person name="Wang S."/>
            <person name="Sekimoto S."/>
            <person name="Aerts A.L."/>
            <person name="Choi C."/>
            <person name="Clum A."/>
            <person name="LaButti K.M."/>
            <person name="Lindquist E.A."/>
            <person name="Yee Ngan C."/>
            <person name="Ohm R.A."/>
            <person name="Salamov A.A."/>
            <person name="Grigoriev I.V."/>
            <person name="Spatafora J.W."/>
            <person name="Berbee M.L."/>
        </authorList>
    </citation>
    <scope>NUCLEOTIDE SEQUENCE [LARGE SCALE GENOMIC DNA]</scope>
    <source>
        <strain evidence="3 4">JEL478</strain>
    </source>
</reference>
<evidence type="ECO:0000259" key="2">
    <source>
        <dbReference type="PROSITE" id="PS50882"/>
    </source>
</evidence>
<dbReference type="AlphaFoldDB" id="A0A139AZG3"/>
<feature type="domain" description="YTH" evidence="2">
    <location>
        <begin position="99"/>
        <end position="232"/>
    </location>
</feature>
<dbReference type="PANTHER" id="PTHR12357">
    <property type="entry name" value="YTH YT521-B HOMOLOGY DOMAIN-CONTAINING"/>
    <property type="match status" value="1"/>
</dbReference>
<protein>
    <submittedName>
        <fullName evidence="3">YTH-domain-containing protein</fullName>
    </submittedName>
</protein>
<dbReference type="CDD" id="cd21134">
    <property type="entry name" value="YTH"/>
    <property type="match status" value="1"/>
</dbReference>
<dbReference type="GO" id="GO:0003729">
    <property type="term" value="F:mRNA binding"/>
    <property type="evidence" value="ECO:0007669"/>
    <property type="project" value="TreeGrafter"/>
</dbReference>
<feature type="compositionally biased region" description="Polar residues" evidence="1">
    <location>
        <begin position="75"/>
        <end position="87"/>
    </location>
</feature>
<dbReference type="GO" id="GO:0005654">
    <property type="term" value="C:nucleoplasm"/>
    <property type="evidence" value="ECO:0007669"/>
    <property type="project" value="TreeGrafter"/>
</dbReference>
<dbReference type="Proteomes" id="UP000070544">
    <property type="component" value="Unassembled WGS sequence"/>
</dbReference>
<feature type="compositionally biased region" description="Basic and acidic residues" evidence="1">
    <location>
        <begin position="285"/>
        <end position="294"/>
    </location>
</feature>
<feature type="compositionally biased region" description="Basic and acidic residues" evidence="1">
    <location>
        <begin position="247"/>
        <end position="266"/>
    </location>
</feature>
<dbReference type="OrthoDB" id="2159610at2759"/>
<feature type="region of interest" description="Disordered" evidence="1">
    <location>
        <begin position="52"/>
        <end position="89"/>
    </location>
</feature>
<feature type="region of interest" description="Disordered" evidence="1">
    <location>
        <begin position="235"/>
        <end position="303"/>
    </location>
</feature>
<keyword evidence="4" id="KW-1185">Reference proteome</keyword>
<dbReference type="GO" id="GO:0000398">
    <property type="term" value="P:mRNA splicing, via spliceosome"/>
    <property type="evidence" value="ECO:0007669"/>
    <property type="project" value="TreeGrafter"/>
</dbReference>